<keyword evidence="3" id="KW-1185">Reference proteome</keyword>
<comment type="caution">
    <text evidence="2">The sequence shown here is derived from an EMBL/GenBank/DDBJ whole genome shotgun (WGS) entry which is preliminary data.</text>
</comment>
<accession>A0ABW2JS46</accession>
<reference evidence="3" key="1">
    <citation type="journal article" date="2019" name="Int. J. Syst. Evol. Microbiol.">
        <title>The Global Catalogue of Microorganisms (GCM) 10K type strain sequencing project: providing services to taxonomists for standard genome sequencing and annotation.</title>
        <authorList>
            <consortium name="The Broad Institute Genomics Platform"/>
            <consortium name="The Broad Institute Genome Sequencing Center for Infectious Disease"/>
            <person name="Wu L."/>
            <person name="Ma J."/>
        </authorList>
    </citation>
    <scope>NUCLEOTIDE SEQUENCE [LARGE SCALE GENOMIC DNA]</scope>
    <source>
        <strain evidence="3">SYNS20</strain>
    </source>
</reference>
<proteinExistence type="predicted"/>
<dbReference type="RefSeq" id="WP_381836018.1">
    <property type="nucleotide sequence ID" value="NZ_JBHTCF010000014.1"/>
</dbReference>
<feature type="region of interest" description="Disordered" evidence="1">
    <location>
        <begin position="133"/>
        <end position="157"/>
    </location>
</feature>
<evidence type="ECO:0000256" key="1">
    <source>
        <dbReference type="SAM" id="MobiDB-lite"/>
    </source>
</evidence>
<organism evidence="2 3">
    <name type="scientific">Streptomyces monticola</name>
    <dbReference type="NCBI Taxonomy" id="2666263"/>
    <lineage>
        <taxon>Bacteria</taxon>
        <taxon>Bacillati</taxon>
        <taxon>Actinomycetota</taxon>
        <taxon>Actinomycetes</taxon>
        <taxon>Kitasatosporales</taxon>
        <taxon>Streptomycetaceae</taxon>
        <taxon>Streptomyces</taxon>
    </lineage>
</organism>
<dbReference type="EMBL" id="JBHTCF010000014">
    <property type="protein sequence ID" value="MFC7308228.1"/>
    <property type="molecule type" value="Genomic_DNA"/>
</dbReference>
<evidence type="ECO:0000313" key="2">
    <source>
        <dbReference type="EMBL" id="MFC7308228.1"/>
    </source>
</evidence>
<sequence>MTGETLHGRTREELERALYRLWHHESRRPQAERTLLSRALVYLRRSGRFLHLPREHQEHGAAEQPFLTASACAPVYRAALSVGSRVQLSGEPHTGTVVHLVIGQDDEDVFPAAWYVVAVDALGRCRAHGSDEIEPAEATSGRRREAATPTPLRRLEAWRDDSAARRLGVRGPC</sequence>
<name>A0ABW2JS46_9ACTN</name>
<protein>
    <submittedName>
        <fullName evidence="2">Uncharacterized protein</fullName>
    </submittedName>
</protein>
<dbReference type="Proteomes" id="UP001596523">
    <property type="component" value="Unassembled WGS sequence"/>
</dbReference>
<evidence type="ECO:0000313" key="3">
    <source>
        <dbReference type="Proteomes" id="UP001596523"/>
    </source>
</evidence>
<gene>
    <name evidence="2" type="ORF">ACFQVC_28910</name>
</gene>